<protein>
    <submittedName>
        <fullName evidence="1">Magnesium transporter</fullName>
    </submittedName>
</protein>
<dbReference type="Proteomes" id="UP000469523">
    <property type="component" value="Unassembled WGS sequence"/>
</dbReference>
<evidence type="ECO:0000313" key="1">
    <source>
        <dbReference type="EMBL" id="MSU03600.1"/>
    </source>
</evidence>
<gene>
    <name evidence="1" type="ORF">FYJ83_19385</name>
</gene>
<name>A0A6N7Y6C3_9FIRM</name>
<proteinExistence type="predicted"/>
<sequence>MALNEEALQELKTELLDELVKEEPSKAQLAERLAEIRSADIGEVLEELIEEDEEL</sequence>
<dbReference type="EMBL" id="VUNQ01000119">
    <property type="protein sequence ID" value="MSU03600.1"/>
    <property type="molecule type" value="Genomic_DNA"/>
</dbReference>
<feature type="non-terminal residue" evidence="1">
    <location>
        <position position="55"/>
    </location>
</feature>
<keyword evidence="2" id="KW-1185">Reference proteome</keyword>
<comment type="caution">
    <text evidence="1">The sequence shown here is derived from an EMBL/GenBank/DDBJ whole genome shotgun (WGS) entry which is preliminary data.</text>
</comment>
<reference evidence="1 2" key="1">
    <citation type="submission" date="2019-09" db="EMBL/GenBank/DDBJ databases">
        <title>In-depth cultivation of the pig gut microbiome towards novel bacterial diversity and tailored functional studies.</title>
        <authorList>
            <person name="Wylensek D."/>
            <person name="Hitch T.C.A."/>
            <person name="Clavel T."/>
        </authorList>
    </citation>
    <scope>NUCLEOTIDE SEQUENCE [LARGE SCALE GENOMIC DNA]</scope>
    <source>
        <strain evidence="1 2">WCA3-693-APC-4?</strain>
    </source>
</reference>
<organism evidence="1 2">
    <name type="scientific">Tissierella pigra</name>
    <dbReference type="NCBI Taxonomy" id="2607614"/>
    <lineage>
        <taxon>Bacteria</taxon>
        <taxon>Bacillati</taxon>
        <taxon>Bacillota</taxon>
        <taxon>Tissierellia</taxon>
        <taxon>Tissierellales</taxon>
        <taxon>Tissierellaceae</taxon>
        <taxon>Tissierella</taxon>
    </lineage>
</organism>
<dbReference type="AlphaFoldDB" id="A0A6N7Y6C3"/>
<accession>A0A6N7Y6C3</accession>
<evidence type="ECO:0000313" key="2">
    <source>
        <dbReference type="Proteomes" id="UP000469523"/>
    </source>
</evidence>